<accession>A0ABW2NPN2</accession>
<keyword evidence="3" id="KW-1185">Reference proteome</keyword>
<dbReference type="Proteomes" id="UP001596549">
    <property type="component" value="Unassembled WGS sequence"/>
</dbReference>
<dbReference type="InterPro" id="IPR035903">
    <property type="entry name" value="HesB-like_dom_sf"/>
</dbReference>
<gene>
    <name evidence="2" type="ORF">ACFQPF_05675</name>
</gene>
<feature type="domain" description="Core" evidence="1">
    <location>
        <begin position="1"/>
        <end position="101"/>
    </location>
</feature>
<dbReference type="SUPFAM" id="SSF89360">
    <property type="entry name" value="HesB-like domain"/>
    <property type="match status" value="1"/>
</dbReference>
<dbReference type="EMBL" id="JBHTCP010000011">
    <property type="protein sequence ID" value="MFC7371158.1"/>
    <property type="molecule type" value="Genomic_DNA"/>
</dbReference>
<reference evidence="3" key="1">
    <citation type="journal article" date="2019" name="Int. J. Syst. Evol. Microbiol.">
        <title>The Global Catalogue of Microorganisms (GCM) 10K type strain sequencing project: providing services to taxonomists for standard genome sequencing and annotation.</title>
        <authorList>
            <consortium name="The Broad Institute Genomics Platform"/>
            <consortium name="The Broad Institute Genome Sequencing Center for Infectious Disease"/>
            <person name="Wu L."/>
            <person name="Ma J."/>
        </authorList>
    </citation>
    <scope>NUCLEOTIDE SEQUENCE [LARGE SCALE GENOMIC DNA]</scope>
    <source>
        <strain evidence="3">NBRC 106396</strain>
    </source>
</reference>
<dbReference type="InterPro" id="IPR000361">
    <property type="entry name" value="ATAP_core_dom"/>
</dbReference>
<evidence type="ECO:0000313" key="2">
    <source>
        <dbReference type="EMBL" id="MFC7371158.1"/>
    </source>
</evidence>
<dbReference type="Gene3D" id="2.60.300.12">
    <property type="entry name" value="HesB-like domain"/>
    <property type="match status" value="1"/>
</dbReference>
<evidence type="ECO:0000313" key="3">
    <source>
        <dbReference type="Proteomes" id="UP001596549"/>
    </source>
</evidence>
<organism evidence="2 3">
    <name type="scientific">Fictibacillus iocasae</name>
    <dbReference type="NCBI Taxonomy" id="2715437"/>
    <lineage>
        <taxon>Bacteria</taxon>
        <taxon>Bacillati</taxon>
        <taxon>Bacillota</taxon>
        <taxon>Bacilli</taxon>
        <taxon>Bacillales</taxon>
        <taxon>Fictibacillaceae</taxon>
        <taxon>Fictibacillus</taxon>
    </lineage>
</organism>
<dbReference type="Pfam" id="PF01521">
    <property type="entry name" value="Fe-S_biosyn"/>
    <property type="match status" value="1"/>
</dbReference>
<proteinExistence type="predicted"/>
<dbReference type="RefSeq" id="WP_379747457.1">
    <property type="nucleotide sequence ID" value="NZ_JBHTCP010000011.1"/>
</dbReference>
<evidence type="ECO:0000259" key="1">
    <source>
        <dbReference type="Pfam" id="PF01521"/>
    </source>
</evidence>
<protein>
    <submittedName>
        <fullName evidence="2">Iron-sulfur cluster biosynthesis family protein</fullName>
    </submittedName>
</protein>
<sequence>MKIEWSNEAKQKAVSWLEGKKGVLKLQYDTEGCGCLVSGIAALWLVDGPGENDVLAESADPAIYYDKTTSVFFDEALLIGLNSSGTFMLKSKSQILNPRMKMMAVSQ</sequence>
<comment type="caution">
    <text evidence="2">The sequence shown here is derived from an EMBL/GenBank/DDBJ whole genome shotgun (WGS) entry which is preliminary data.</text>
</comment>
<name>A0ABW2NPN2_9BACL</name>